<dbReference type="GO" id="GO:0016887">
    <property type="term" value="F:ATP hydrolysis activity"/>
    <property type="evidence" value="ECO:0007669"/>
    <property type="project" value="InterPro"/>
</dbReference>
<dbReference type="PANTHER" id="PTHR46411">
    <property type="entry name" value="FAMILY ATPASE, PUTATIVE-RELATED"/>
    <property type="match status" value="1"/>
</dbReference>
<organism evidence="3 4">
    <name type="scientific">Talaromyces stipitatus (strain ATCC 10500 / CBS 375.48 / QM 6759 / NRRL 1006)</name>
    <name type="common">Penicillium stipitatum</name>
    <dbReference type="NCBI Taxonomy" id="441959"/>
    <lineage>
        <taxon>Eukaryota</taxon>
        <taxon>Fungi</taxon>
        <taxon>Dikarya</taxon>
        <taxon>Ascomycota</taxon>
        <taxon>Pezizomycotina</taxon>
        <taxon>Eurotiomycetes</taxon>
        <taxon>Eurotiomycetidae</taxon>
        <taxon>Eurotiales</taxon>
        <taxon>Trichocomaceae</taxon>
        <taxon>Talaromyces</taxon>
        <taxon>Talaromyces sect. Talaromyces</taxon>
    </lineage>
</organism>
<dbReference type="SMART" id="SM00382">
    <property type="entry name" value="AAA"/>
    <property type="match status" value="1"/>
</dbReference>
<dbReference type="Pfam" id="PF00004">
    <property type="entry name" value="AAA"/>
    <property type="match status" value="1"/>
</dbReference>
<dbReference type="Proteomes" id="UP000001745">
    <property type="component" value="Unassembled WGS sequence"/>
</dbReference>
<feature type="compositionally biased region" description="Polar residues" evidence="1">
    <location>
        <begin position="1"/>
        <end position="16"/>
    </location>
</feature>
<dbReference type="VEuPathDB" id="FungiDB:TSTA_066440"/>
<dbReference type="GO" id="GO:0005524">
    <property type="term" value="F:ATP binding"/>
    <property type="evidence" value="ECO:0007669"/>
    <property type="project" value="InterPro"/>
</dbReference>
<proteinExistence type="predicted"/>
<accession>B8LXB6</accession>
<dbReference type="PhylomeDB" id="B8LXB6"/>
<name>B8LXB6_TALSN</name>
<dbReference type="HOGENOM" id="CLU_004471_6_3_1"/>
<dbReference type="InterPro" id="IPR003593">
    <property type="entry name" value="AAA+_ATPase"/>
</dbReference>
<dbReference type="Gene3D" id="3.40.50.300">
    <property type="entry name" value="P-loop containing nucleotide triphosphate hydrolases"/>
    <property type="match status" value="1"/>
</dbReference>
<dbReference type="InterPro" id="IPR054289">
    <property type="entry name" value="DUF7025"/>
</dbReference>
<dbReference type="OrthoDB" id="10042665at2759"/>
<reference evidence="4" key="1">
    <citation type="journal article" date="2015" name="Genome Announc.">
        <title>Genome sequence of the AIDS-associated pathogen Penicillium marneffei (ATCC18224) and its near taxonomic relative Talaromyces stipitatus (ATCC10500).</title>
        <authorList>
            <person name="Nierman W.C."/>
            <person name="Fedorova-Abrams N.D."/>
            <person name="Andrianopoulos A."/>
        </authorList>
    </citation>
    <scope>NUCLEOTIDE SEQUENCE [LARGE SCALE GENOMIC DNA]</scope>
    <source>
        <strain evidence="4">ATCC 10500 / CBS 375.48 / QM 6759 / NRRL 1006</strain>
    </source>
</reference>
<dbReference type="EMBL" id="EQ962652">
    <property type="protein sequence ID" value="EED23197.1"/>
    <property type="molecule type" value="Genomic_DNA"/>
</dbReference>
<dbReference type="eggNOG" id="KOG0742">
    <property type="taxonomic scope" value="Eukaryota"/>
</dbReference>
<feature type="region of interest" description="Disordered" evidence="1">
    <location>
        <begin position="1"/>
        <end position="30"/>
    </location>
</feature>
<dbReference type="InParanoid" id="B8LXB6"/>
<evidence type="ECO:0000313" key="3">
    <source>
        <dbReference type="EMBL" id="EED23197.1"/>
    </source>
</evidence>
<feature type="region of interest" description="Disordered" evidence="1">
    <location>
        <begin position="79"/>
        <end position="99"/>
    </location>
</feature>
<dbReference type="SUPFAM" id="SSF52540">
    <property type="entry name" value="P-loop containing nucleoside triphosphate hydrolases"/>
    <property type="match status" value="1"/>
</dbReference>
<evidence type="ECO:0000313" key="4">
    <source>
        <dbReference type="Proteomes" id="UP000001745"/>
    </source>
</evidence>
<evidence type="ECO:0000259" key="2">
    <source>
        <dbReference type="SMART" id="SM00382"/>
    </source>
</evidence>
<feature type="compositionally biased region" description="Basic and acidic residues" evidence="1">
    <location>
        <begin position="168"/>
        <end position="185"/>
    </location>
</feature>
<dbReference type="OMA" id="HVISICA"/>
<dbReference type="Pfam" id="PF22942">
    <property type="entry name" value="DUF7025"/>
    <property type="match status" value="1"/>
</dbReference>
<dbReference type="AlphaFoldDB" id="B8LXB6"/>
<gene>
    <name evidence="3" type="ORF">TSTA_066440</name>
</gene>
<evidence type="ECO:0000256" key="1">
    <source>
        <dbReference type="SAM" id="MobiDB-lite"/>
    </source>
</evidence>
<dbReference type="STRING" id="441959.B8LXB6"/>
<sequence length="819" mass="92670">MASSYHDSKAQAQVTPPDSPPQGIPSDENRIQLYANAIRGLFADETQRPPDNGLEPITKNELIGLLEAALASRESLNPSGIGHASLEQDSDNTTHDKYGNSQSWDAITDIDDCPQDTCRFSGTKLDARSATMPSDSPHVGPSNFITKEELKWLLAEVLGIQSAQPTSDGKDSSSNEKPEEQDRTRARICASKAEYKTVKEVWDSAKYAYKITISTPIPEVDELDEYMFVIRERSHKHTEELIVYVDIKSPGLSCILRTILKDIRTVNLDADRPAIERDLLYHYLDELRDHLKSSRSQEATLDDAMLHLSKLIQYLEETYAPVAEQLKLFQESQRITWDLVWALLKPGTLVFATCPSTGLPRCIRYDYIEKKTIRGREVLEVNGRYLDYDGEVFGESTETLQIGSFRGTKQIQTLPIYPLNYHTDPNIWSRLVCNGRHFVSLIGSHHREYCGNMFILDENTLLKLPVHGRIMVDAAVFRKMVPNHPRLDIKKPDTVDFFFGHMKEGGPESRIQGKNIDLRELKEEDLAICSPTVLGFSLKEKIWGEYYQARNREFGVESVKEITFSNAPFDMLTVPEAKKKVIKSLAESRVSTRYEGTFDDIITGKGRGVIILLHGPPGVGKTLTAEAISERLQRPLYSISSGDLSIRAEELEVQLTRTFQVASDWKAVLLLDEADVYLQKRDGFHLERNRLVATFLRTLEYYDGIFFLTTNMLGDFDSAILDRIQLKLQYDDLDRSARKSVFQHFLREHSADIEEEALIQFSEVKLNGRQIKNVVKIAHNVAMSENTGVHSSHLRLALSQSGYSIPTQGVLASDDSLYQ</sequence>
<feature type="domain" description="AAA+ ATPase" evidence="2">
    <location>
        <begin position="607"/>
        <end position="734"/>
    </location>
</feature>
<dbReference type="InterPro" id="IPR003959">
    <property type="entry name" value="ATPase_AAA_core"/>
</dbReference>
<dbReference type="CDD" id="cd19481">
    <property type="entry name" value="RecA-like_protease"/>
    <property type="match status" value="1"/>
</dbReference>
<feature type="region of interest" description="Disordered" evidence="1">
    <location>
        <begin position="163"/>
        <end position="185"/>
    </location>
</feature>
<dbReference type="InterPro" id="IPR027417">
    <property type="entry name" value="P-loop_NTPase"/>
</dbReference>
<dbReference type="GeneID" id="8101247"/>
<dbReference type="PANTHER" id="PTHR46411:SF3">
    <property type="entry name" value="AAA+ ATPASE DOMAIN-CONTAINING PROTEIN"/>
    <property type="match status" value="1"/>
</dbReference>
<keyword evidence="4" id="KW-1185">Reference proteome</keyword>
<dbReference type="RefSeq" id="XP_002340584.1">
    <property type="nucleotide sequence ID" value="XM_002340543.1"/>
</dbReference>
<protein>
    <recommendedName>
        <fullName evidence="2">AAA+ ATPase domain-containing protein</fullName>
    </recommendedName>
</protein>